<dbReference type="InterPro" id="IPR019148">
    <property type="entry name" value="Nuclear_protein_DGCR14_ESS-2"/>
</dbReference>
<dbReference type="EMBL" id="KB008060">
    <property type="protein sequence ID" value="ELR14291.1"/>
    <property type="molecule type" value="Genomic_DNA"/>
</dbReference>
<comment type="subcellular location">
    <subcellularLocation>
        <location evidence="1">Nucleus</location>
    </subcellularLocation>
</comment>
<dbReference type="VEuPathDB" id="AmoebaDB:ACA1_106320"/>
<accession>L8GQ84</accession>
<comment type="similarity">
    <text evidence="2">Belongs to the ESS2 family.</text>
</comment>
<dbReference type="Pfam" id="PF09751">
    <property type="entry name" value="Es2"/>
    <property type="match status" value="1"/>
</dbReference>
<name>L8GQ84_ACACF</name>
<dbReference type="PANTHER" id="PTHR12940:SF0">
    <property type="entry name" value="SPLICING FACTOR ESS-2 HOMOLOG"/>
    <property type="match status" value="1"/>
</dbReference>
<dbReference type="GO" id="GO:0071013">
    <property type="term" value="C:catalytic step 2 spliceosome"/>
    <property type="evidence" value="ECO:0007669"/>
    <property type="project" value="TreeGrafter"/>
</dbReference>
<feature type="compositionally biased region" description="Low complexity" evidence="4">
    <location>
        <begin position="422"/>
        <end position="475"/>
    </location>
</feature>
<feature type="region of interest" description="Disordered" evidence="4">
    <location>
        <begin position="392"/>
        <end position="483"/>
    </location>
</feature>
<gene>
    <name evidence="5" type="ORF">ACA1_106320</name>
</gene>
<protein>
    <submittedName>
        <fullName evidence="5">Uncharacterized protein</fullName>
    </submittedName>
</protein>
<feature type="region of interest" description="Disordered" evidence="4">
    <location>
        <begin position="230"/>
        <end position="253"/>
    </location>
</feature>
<dbReference type="PANTHER" id="PTHR12940">
    <property type="entry name" value="ES-2 PROTEIN - RELATED"/>
    <property type="match status" value="1"/>
</dbReference>
<keyword evidence="3" id="KW-0539">Nucleus</keyword>
<feature type="compositionally biased region" description="Polar residues" evidence="4">
    <location>
        <begin position="99"/>
        <end position="108"/>
    </location>
</feature>
<feature type="region of interest" description="Disordered" evidence="4">
    <location>
        <begin position="343"/>
        <end position="379"/>
    </location>
</feature>
<evidence type="ECO:0000256" key="1">
    <source>
        <dbReference type="ARBA" id="ARBA00004123"/>
    </source>
</evidence>
<dbReference type="OrthoDB" id="19679at2759"/>
<keyword evidence="6" id="KW-1185">Reference proteome</keyword>
<dbReference type="KEGG" id="acan:ACA1_106320"/>
<evidence type="ECO:0000256" key="3">
    <source>
        <dbReference type="ARBA" id="ARBA00023242"/>
    </source>
</evidence>
<reference evidence="5 6" key="1">
    <citation type="journal article" date="2013" name="Genome Biol.">
        <title>Genome of Acanthamoeba castellanii highlights extensive lateral gene transfer and early evolution of tyrosine kinase signaling.</title>
        <authorList>
            <person name="Clarke M."/>
            <person name="Lohan A.J."/>
            <person name="Liu B."/>
            <person name="Lagkouvardos I."/>
            <person name="Roy S."/>
            <person name="Zafar N."/>
            <person name="Bertelli C."/>
            <person name="Schilde C."/>
            <person name="Kianianmomeni A."/>
            <person name="Burglin T.R."/>
            <person name="Frech C."/>
            <person name="Turcotte B."/>
            <person name="Kopec K.O."/>
            <person name="Synnott J.M."/>
            <person name="Choo C."/>
            <person name="Paponov I."/>
            <person name="Finkler A."/>
            <person name="Soon Heng Tan C."/>
            <person name="Hutchins A.P."/>
            <person name="Weinmeier T."/>
            <person name="Rattei T."/>
            <person name="Chu J.S."/>
            <person name="Gimenez G."/>
            <person name="Irimia M."/>
            <person name="Rigden D.J."/>
            <person name="Fitzpatrick D.A."/>
            <person name="Lorenzo-Morales J."/>
            <person name="Bateman A."/>
            <person name="Chiu C.H."/>
            <person name="Tang P."/>
            <person name="Hegemann P."/>
            <person name="Fromm H."/>
            <person name="Raoult D."/>
            <person name="Greub G."/>
            <person name="Miranda-Saavedra D."/>
            <person name="Chen N."/>
            <person name="Nash P."/>
            <person name="Ginger M.L."/>
            <person name="Horn M."/>
            <person name="Schaap P."/>
            <person name="Caler L."/>
            <person name="Loftus B."/>
        </authorList>
    </citation>
    <scope>NUCLEOTIDE SEQUENCE [LARGE SCALE GENOMIC DNA]</scope>
    <source>
        <strain evidence="5 6">Neff</strain>
    </source>
</reference>
<dbReference type="OMA" id="YKAWNTV"/>
<organism evidence="5 6">
    <name type="scientific">Acanthamoeba castellanii (strain ATCC 30010 / Neff)</name>
    <dbReference type="NCBI Taxonomy" id="1257118"/>
    <lineage>
        <taxon>Eukaryota</taxon>
        <taxon>Amoebozoa</taxon>
        <taxon>Discosea</taxon>
        <taxon>Longamoebia</taxon>
        <taxon>Centramoebida</taxon>
        <taxon>Acanthamoebidae</taxon>
        <taxon>Acanthamoeba</taxon>
    </lineage>
</organism>
<dbReference type="GeneID" id="14914885"/>
<dbReference type="STRING" id="1257118.L8GQ84"/>
<evidence type="ECO:0000313" key="5">
    <source>
        <dbReference type="EMBL" id="ELR14291.1"/>
    </source>
</evidence>
<dbReference type="Proteomes" id="UP000011083">
    <property type="component" value="Unassembled WGS sequence"/>
</dbReference>
<dbReference type="RefSeq" id="XP_004336304.1">
    <property type="nucleotide sequence ID" value="XM_004336256.1"/>
</dbReference>
<feature type="region of interest" description="Disordered" evidence="4">
    <location>
        <begin position="71"/>
        <end position="117"/>
    </location>
</feature>
<proteinExistence type="inferred from homology"/>
<sequence>MLKKSGFKVPQAPRKATVLEEEDYVAALDHIITRDFFPDLPRLRLQEELHEAQRNDDHARLLRLRSQLHRMRTGTPSASPASTPSRAPTPSTSSTSSSLNGEASTTPSKDGDDEGAEEELAGVGLDGFLRGYTSEDNASFGELVEVANHRKRERYAWLYGEEERLLLEAPTLASALTTTRPGASLDEAPYTVANALMYVPPGAPLSAQEEEDAAARAPKAILHNNTRMPRHLRRTQQQQQQQQQQSEQQQQPAWTMLAPGEQELMEQRRHLREGLKSYDLDALRATPGHAPASPSVRGYGFVLTPSPAPHDSPFMTWGKVDSTPMLMNDLDDLPVALRLTEKASQSVRKRKRDSTTRAESTLRGLLSPSPKRPTTPALSPAAQRLVAQKLTATSSSNPHLTDRQLRASYSSPSPSVHRHRASTPSTPAAATPFAASKAGLAARSTPSKPSPSPLLSRSSAGAAGGATPTTAAPKSLTDDLLNI</sequence>
<feature type="compositionally biased region" description="Low complexity" evidence="4">
    <location>
        <begin position="236"/>
        <end position="251"/>
    </location>
</feature>
<evidence type="ECO:0000256" key="2">
    <source>
        <dbReference type="ARBA" id="ARBA00009072"/>
    </source>
</evidence>
<evidence type="ECO:0000313" key="6">
    <source>
        <dbReference type="Proteomes" id="UP000011083"/>
    </source>
</evidence>
<evidence type="ECO:0000256" key="4">
    <source>
        <dbReference type="SAM" id="MobiDB-lite"/>
    </source>
</evidence>
<dbReference type="AlphaFoldDB" id="L8GQ84"/>
<feature type="compositionally biased region" description="Low complexity" evidence="4">
    <location>
        <begin position="75"/>
        <end position="98"/>
    </location>
</feature>